<dbReference type="EMBL" id="CZKA01000050">
    <property type="protein sequence ID" value="CUR58839.1"/>
    <property type="molecule type" value="Genomic_DNA"/>
</dbReference>
<dbReference type="InterPro" id="IPR024507">
    <property type="entry name" value="AtzH-like"/>
</dbReference>
<evidence type="ECO:0000313" key="1">
    <source>
        <dbReference type="EMBL" id="CUR58839.1"/>
    </source>
</evidence>
<dbReference type="InterPro" id="IPR032710">
    <property type="entry name" value="NTF2-like_dom_sf"/>
</dbReference>
<dbReference type="AlphaFoldDB" id="A0A2P2CA21"/>
<evidence type="ECO:0008006" key="2">
    <source>
        <dbReference type="Google" id="ProtNLM"/>
    </source>
</evidence>
<sequence length="127" mass="14320">MTRVATDLENEVRACFTAYEEALCAGDLVAMDAWFADDPRAVRFGIADQQWGADEVRRWRSAAPRVPDGRQLSETRVDLWSEDLAVVTTLFGYPSSPALGRQSQTWLRTRAGWRIIHAHVSERSEAP</sequence>
<dbReference type="Pfam" id="PF11533">
    <property type="entry name" value="AtzH-like"/>
    <property type="match status" value="1"/>
</dbReference>
<name>A0A2P2CA21_9ZZZZ</name>
<accession>A0A2P2CA21</accession>
<dbReference type="Gene3D" id="3.10.450.50">
    <property type="match status" value="1"/>
</dbReference>
<reference evidence="1" key="1">
    <citation type="submission" date="2015-08" db="EMBL/GenBank/DDBJ databases">
        <authorList>
            <person name="Babu N.S."/>
            <person name="Beckwith C.J."/>
            <person name="Beseler K.G."/>
            <person name="Brison A."/>
            <person name="Carone J.V."/>
            <person name="Caskin T.P."/>
            <person name="Diamond M."/>
            <person name="Durham M.E."/>
            <person name="Foxe J.M."/>
            <person name="Go M."/>
            <person name="Henderson B.A."/>
            <person name="Jones I.B."/>
            <person name="McGettigan J.A."/>
            <person name="Micheletti S.J."/>
            <person name="Nasrallah M.E."/>
            <person name="Ortiz D."/>
            <person name="Piller C.R."/>
            <person name="Privatt S.R."/>
            <person name="Schneider S.L."/>
            <person name="Sharp S."/>
            <person name="Smith T.C."/>
            <person name="Stanton J.D."/>
            <person name="Ullery H.E."/>
            <person name="Wilson R.J."/>
            <person name="Serrano M.G."/>
            <person name="Buck G."/>
            <person name="Lee V."/>
            <person name="Wang Y."/>
            <person name="Carvalho R."/>
            <person name="Voegtly L."/>
            <person name="Shi R."/>
            <person name="Duckworth R."/>
            <person name="Johnson A."/>
            <person name="Loviza R."/>
            <person name="Walstead R."/>
            <person name="Shah Z."/>
            <person name="Kiflezghi M."/>
            <person name="Wade K."/>
            <person name="Ball S.L."/>
            <person name="Bradley K.W."/>
            <person name="Asai D.J."/>
            <person name="Bowman C.A."/>
            <person name="Russell D.A."/>
            <person name="Pope W.H."/>
            <person name="Jacobs-Sera D."/>
            <person name="Hendrix R.W."/>
            <person name="Hatfull G.F."/>
        </authorList>
    </citation>
    <scope>NUCLEOTIDE SEQUENCE</scope>
</reference>
<gene>
    <name evidence="1" type="ORF">NOCA2540071</name>
</gene>
<dbReference type="SUPFAM" id="SSF54427">
    <property type="entry name" value="NTF2-like"/>
    <property type="match status" value="1"/>
</dbReference>
<organism evidence="1">
    <name type="scientific">metagenome</name>
    <dbReference type="NCBI Taxonomy" id="256318"/>
    <lineage>
        <taxon>unclassified sequences</taxon>
        <taxon>metagenomes</taxon>
    </lineage>
</organism>
<protein>
    <recommendedName>
        <fullName evidence="2">SnoaL-like domain-containing protein</fullName>
    </recommendedName>
</protein>
<proteinExistence type="predicted"/>